<comment type="function">
    <text evidence="9">Catalyzes the reduction of all-trans-retinal to all-trans-retinol in the presence of NADPH.</text>
</comment>
<dbReference type="GO" id="GO:0016020">
    <property type="term" value="C:membrane"/>
    <property type="evidence" value="ECO:0007669"/>
    <property type="project" value="UniProtKB-SubCell"/>
</dbReference>
<evidence type="ECO:0000313" key="13">
    <source>
        <dbReference type="EMBL" id="KAK7746165.1"/>
    </source>
</evidence>
<dbReference type="PANTHER" id="PTHR24322:SF736">
    <property type="entry name" value="RETINOL DEHYDROGENASE 10"/>
    <property type="match status" value="1"/>
</dbReference>
<evidence type="ECO:0000256" key="3">
    <source>
        <dbReference type="ARBA" id="ARBA00022692"/>
    </source>
</evidence>
<dbReference type="PANTHER" id="PTHR24322">
    <property type="entry name" value="PKSB"/>
    <property type="match status" value="1"/>
</dbReference>
<reference evidence="13 14" key="1">
    <citation type="submission" date="2024-02" db="EMBL/GenBank/DDBJ databases">
        <title>De novo assembly and annotation of 12 fungi associated with fruit tree decline syndrome in Ontario, Canada.</title>
        <authorList>
            <person name="Sulman M."/>
            <person name="Ellouze W."/>
            <person name="Ilyukhin E."/>
        </authorList>
    </citation>
    <scope>NUCLEOTIDE SEQUENCE [LARGE SCALE GENOMIC DNA]</scope>
    <source>
        <strain evidence="13 14">M11/M66-122</strain>
    </source>
</reference>
<evidence type="ECO:0000256" key="6">
    <source>
        <dbReference type="ARBA" id="ARBA00023002"/>
    </source>
</evidence>
<evidence type="ECO:0000256" key="12">
    <source>
        <dbReference type="RuleBase" id="RU000363"/>
    </source>
</evidence>
<dbReference type="CDD" id="cd05339">
    <property type="entry name" value="17beta-HSDXI-like_SDR_c"/>
    <property type="match status" value="1"/>
</dbReference>
<evidence type="ECO:0000256" key="1">
    <source>
        <dbReference type="ARBA" id="ARBA00004141"/>
    </source>
</evidence>
<dbReference type="AlphaFoldDB" id="A0AAN9YKW5"/>
<dbReference type="SUPFAM" id="SSF51735">
    <property type="entry name" value="NAD(P)-binding Rossmann-fold domains"/>
    <property type="match status" value="1"/>
</dbReference>
<sequence length="377" mass="41468">MPIHNGWLPREGFTGDTVLKFINATALNPQVLLPLLLLAKFTGRGEAVSSQHPLALSRLQGLFYFALARRASALLSEGVVNNFRRDRYDWPNEIAVVTGGAGGIGGHVVKLLAERGIKVVVLDIQPMTFETSSNVYYFKCDLTSSADIAAAAREIRSEVGEPTILINNAGVARGKTILETSDVDLRFTFDVNTFSHFRTVREFLPSMVAKNHGMVVTVASWASWLTIPGLVDYGASKAASMAFHEGLEAELTSRYNAPKVRMVMINPGYTKTPLFDGYNNTTSWLAPTLEPETIADAICKQVLTGKSGHVTLPEFGYVVSLLRAMPYWFANNLRTLSNDFMTTFRGRQVVDDLAKHYSEKEKTGEVEGSVVLVPEED</sequence>
<dbReference type="InterPro" id="IPR002347">
    <property type="entry name" value="SDR_fam"/>
</dbReference>
<evidence type="ECO:0000256" key="2">
    <source>
        <dbReference type="ARBA" id="ARBA00006484"/>
    </source>
</evidence>
<keyword evidence="4" id="KW-0521">NADP</keyword>
<organism evidence="13 14">
    <name type="scientific">Diatrype stigma</name>
    <dbReference type="NCBI Taxonomy" id="117547"/>
    <lineage>
        <taxon>Eukaryota</taxon>
        <taxon>Fungi</taxon>
        <taxon>Dikarya</taxon>
        <taxon>Ascomycota</taxon>
        <taxon>Pezizomycotina</taxon>
        <taxon>Sordariomycetes</taxon>
        <taxon>Xylariomycetidae</taxon>
        <taxon>Xylariales</taxon>
        <taxon>Diatrypaceae</taxon>
        <taxon>Diatrype</taxon>
    </lineage>
</organism>
<dbReference type="FunFam" id="3.40.50.720:FF:000131">
    <property type="entry name" value="Short-chain dehydrogenase/reductase 3"/>
    <property type="match status" value="1"/>
</dbReference>
<comment type="subcellular location">
    <subcellularLocation>
        <location evidence="1">Membrane</location>
        <topology evidence="1">Multi-pass membrane protein</topology>
    </subcellularLocation>
</comment>
<evidence type="ECO:0000256" key="10">
    <source>
        <dbReference type="ARBA" id="ARBA00068717"/>
    </source>
</evidence>
<evidence type="ECO:0000313" key="14">
    <source>
        <dbReference type="Proteomes" id="UP001320420"/>
    </source>
</evidence>
<keyword evidence="7" id="KW-0443">Lipid metabolism</keyword>
<accession>A0AAN9YKW5</accession>
<name>A0AAN9YKW5_9PEZI</name>
<evidence type="ECO:0000256" key="8">
    <source>
        <dbReference type="ARBA" id="ARBA00023136"/>
    </source>
</evidence>
<keyword evidence="8" id="KW-0472">Membrane</keyword>
<keyword evidence="6" id="KW-0560">Oxidoreductase</keyword>
<dbReference type="Gene3D" id="3.40.50.720">
    <property type="entry name" value="NAD(P)-binding Rossmann-like Domain"/>
    <property type="match status" value="1"/>
</dbReference>
<dbReference type="EMBL" id="JAKJXP020000100">
    <property type="protein sequence ID" value="KAK7746165.1"/>
    <property type="molecule type" value="Genomic_DNA"/>
</dbReference>
<evidence type="ECO:0000256" key="4">
    <source>
        <dbReference type="ARBA" id="ARBA00022857"/>
    </source>
</evidence>
<protein>
    <recommendedName>
        <fullName evidence="10">Short-chain dehydrogenase/reductase 3</fullName>
    </recommendedName>
    <alternativeName>
        <fullName evidence="11">Retinal short-chain dehydrogenase/reductase 1</fullName>
    </alternativeName>
</protein>
<gene>
    <name evidence="13" type="ORF">SLS62_009455</name>
</gene>
<dbReference type="Pfam" id="PF00106">
    <property type="entry name" value="adh_short"/>
    <property type="match status" value="1"/>
</dbReference>
<keyword evidence="3" id="KW-0812">Transmembrane</keyword>
<evidence type="ECO:0000256" key="7">
    <source>
        <dbReference type="ARBA" id="ARBA00023098"/>
    </source>
</evidence>
<keyword evidence="14" id="KW-1185">Reference proteome</keyword>
<keyword evidence="5" id="KW-1133">Transmembrane helix</keyword>
<evidence type="ECO:0000256" key="9">
    <source>
        <dbReference type="ARBA" id="ARBA00059620"/>
    </source>
</evidence>
<dbReference type="GO" id="GO:0052650">
    <property type="term" value="F:all-trans-retinol dehydrogenase (NADP+) activity"/>
    <property type="evidence" value="ECO:0007669"/>
    <property type="project" value="UniProtKB-ARBA"/>
</dbReference>
<proteinExistence type="inferred from homology"/>
<comment type="caution">
    <text evidence="13">The sequence shown here is derived from an EMBL/GenBank/DDBJ whole genome shotgun (WGS) entry which is preliminary data.</text>
</comment>
<dbReference type="Proteomes" id="UP001320420">
    <property type="component" value="Unassembled WGS sequence"/>
</dbReference>
<dbReference type="InterPro" id="IPR036291">
    <property type="entry name" value="NAD(P)-bd_dom_sf"/>
</dbReference>
<comment type="similarity">
    <text evidence="2 12">Belongs to the short-chain dehydrogenases/reductases (SDR) family.</text>
</comment>
<dbReference type="PRINTS" id="PR00080">
    <property type="entry name" value="SDRFAMILY"/>
</dbReference>
<dbReference type="PRINTS" id="PR00081">
    <property type="entry name" value="GDHRDH"/>
</dbReference>
<evidence type="ECO:0000256" key="11">
    <source>
        <dbReference type="ARBA" id="ARBA00082544"/>
    </source>
</evidence>
<evidence type="ECO:0000256" key="5">
    <source>
        <dbReference type="ARBA" id="ARBA00022989"/>
    </source>
</evidence>